<dbReference type="GO" id="GO:0008270">
    <property type="term" value="F:zinc ion binding"/>
    <property type="evidence" value="ECO:0007669"/>
    <property type="project" value="UniProtKB-UniRule"/>
</dbReference>
<keyword evidence="9" id="KW-0460">Magnesium</keyword>
<comment type="domain">
    <text evidence="12">Contains an N-terminal zinc-binding domain, a central core domain that contains the primase activity, and a C-terminal DnaB-binding domain.</text>
</comment>
<reference evidence="17 18" key="1">
    <citation type="submission" date="2013-04" db="EMBL/GenBank/DDBJ databases">
        <title>Oceanicola sp. 22II1-22F33 Genome Sequencing.</title>
        <authorList>
            <person name="Lai Q."/>
            <person name="Li G."/>
            <person name="Shao Z."/>
        </authorList>
    </citation>
    <scope>NUCLEOTIDE SEQUENCE [LARGE SCALE GENOMIC DNA]</scope>
    <source>
        <strain evidence="17 18">22II1-22F33</strain>
    </source>
</reference>
<dbReference type="InterPro" id="IPR006295">
    <property type="entry name" value="DNA_primase_DnaG"/>
</dbReference>
<dbReference type="PROSITE" id="PS50880">
    <property type="entry name" value="TOPRIM"/>
    <property type="match status" value="1"/>
</dbReference>
<evidence type="ECO:0000256" key="8">
    <source>
        <dbReference type="ARBA" id="ARBA00022833"/>
    </source>
</evidence>
<keyword evidence="6 12" id="KW-0479">Metal-binding</keyword>
<evidence type="ECO:0000256" key="10">
    <source>
        <dbReference type="ARBA" id="ARBA00023125"/>
    </source>
</evidence>
<dbReference type="SUPFAM" id="SSF56731">
    <property type="entry name" value="DNA primase core"/>
    <property type="match status" value="1"/>
</dbReference>
<dbReference type="PANTHER" id="PTHR30313">
    <property type="entry name" value="DNA PRIMASE"/>
    <property type="match status" value="1"/>
</dbReference>
<evidence type="ECO:0000313" key="18">
    <source>
        <dbReference type="Proteomes" id="UP000215377"/>
    </source>
</evidence>
<evidence type="ECO:0000256" key="15">
    <source>
        <dbReference type="SAM" id="MobiDB-lite"/>
    </source>
</evidence>
<gene>
    <name evidence="12" type="primary">dnaG</name>
    <name evidence="17" type="ORF">ATO3_23330</name>
</gene>
<dbReference type="EMBL" id="AQQR01000018">
    <property type="protein sequence ID" value="OWU69033.1"/>
    <property type="molecule type" value="Genomic_DNA"/>
</dbReference>
<dbReference type="Pfam" id="PF01807">
    <property type="entry name" value="Zn_ribbon_DnaG"/>
    <property type="match status" value="1"/>
</dbReference>
<evidence type="ECO:0000256" key="14">
    <source>
        <dbReference type="PIRSR" id="PIRSR002811-1"/>
    </source>
</evidence>
<evidence type="ECO:0000256" key="9">
    <source>
        <dbReference type="ARBA" id="ARBA00022842"/>
    </source>
</evidence>
<dbReference type="InterPro" id="IPR013264">
    <property type="entry name" value="DNAG_N"/>
</dbReference>
<feature type="zinc finger region" description="CHC2-type" evidence="12 14">
    <location>
        <begin position="43"/>
        <end position="67"/>
    </location>
</feature>
<evidence type="ECO:0000256" key="2">
    <source>
        <dbReference type="ARBA" id="ARBA00022515"/>
    </source>
</evidence>
<dbReference type="HAMAP" id="MF_00974">
    <property type="entry name" value="DNA_primase_DnaG"/>
    <property type="match status" value="1"/>
</dbReference>
<dbReference type="GO" id="GO:0006269">
    <property type="term" value="P:DNA replication, synthesis of primer"/>
    <property type="evidence" value="ECO:0007669"/>
    <property type="project" value="UniProtKB-UniRule"/>
</dbReference>
<keyword evidence="5 12" id="KW-0235">DNA replication</keyword>
<evidence type="ECO:0000256" key="12">
    <source>
        <dbReference type="HAMAP-Rule" id="MF_00974"/>
    </source>
</evidence>
<dbReference type="RefSeq" id="WP_088652313.1">
    <property type="nucleotide sequence ID" value="NZ_AQQR01000018.1"/>
</dbReference>
<evidence type="ECO:0000256" key="7">
    <source>
        <dbReference type="ARBA" id="ARBA00022771"/>
    </source>
</evidence>
<evidence type="ECO:0000256" key="1">
    <source>
        <dbReference type="ARBA" id="ARBA00022478"/>
    </source>
</evidence>
<comment type="function">
    <text evidence="12 13">RNA polymerase that catalyzes the synthesis of short RNA molecules used as primers for DNA polymerase during DNA replication.</text>
</comment>
<dbReference type="EC" id="2.7.7.101" evidence="12"/>
<keyword evidence="18" id="KW-1185">Reference proteome</keyword>
<dbReference type="InterPro" id="IPR006171">
    <property type="entry name" value="TOPRIM_dom"/>
</dbReference>
<evidence type="ECO:0000256" key="11">
    <source>
        <dbReference type="ARBA" id="ARBA00023163"/>
    </source>
</evidence>
<dbReference type="AlphaFoldDB" id="A0A225NCL4"/>
<dbReference type="Gene3D" id="3.90.580.10">
    <property type="entry name" value="Zinc finger, CHC2-type domain"/>
    <property type="match status" value="1"/>
</dbReference>
<dbReference type="Pfam" id="PF08275">
    <property type="entry name" value="DNAG_N"/>
    <property type="match status" value="1"/>
</dbReference>
<dbReference type="OrthoDB" id="9803773at2"/>
<proteinExistence type="inferred from homology"/>
<dbReference type="PANTHER" id="PTHR30313:SF2">
    <property type="entry name" value="DNA PRIMASE"/>
    <property type="match status" value="1"/>
</dbReference>
<dbReference type="Gene3D" id="3.90.980.10">
    <property type="entry name" value="DNA primase, catalytic core, N-terminal domain"/>
    <property type="match status" value="1"/>
</dbReference>
<dbReference type="InterPro" id="IPR050219">
    <property type="entry name" value="DnaG_primase"/>
</dbReference>
<keyword evidence="7 12" id="KW-0863">Zinc-finger</keyword>
<dbReference type="Pfam" id="PF10410">
    <property type="entry name" value="DnaB_bind"/>
    <property type="match status" value="1"/>
</dbReference>
<comment type="similarity">
    <text evidence="12 13">Belongs to the DnaG primase family.</text>
</comment>
<dbReference type="Proteomes" id="UP000215377">
    <property type="component" value="Unassembled WGS sequence"/>
</dbReference>
<accession>A0A225NCL4</accession>
<sequence length="644" mass="72045">MSLPPNFLDELRGRLSLSQVVGRKVTWDMRKSNQGKGDWWAPCPFHHEKTASFHVDDRKGFYYCFGCQAKGDVIGFVKESENVAFMEAVEILAREAGLQMPARDPGMQKKIDRQTRLAEVMEQAVQFYRLQLKTGAGTASREYLARRGLSEAALERWEIGFAPDGWQTTWEHLRAKGVAEDLILDTGLARTSQKTGNPYDFFRNRIMFPIRDTRGRAIAFGGRAMDPDDDRKYLNSPETALFDKGRNLFNLGPARAAAGKGQQLIVAEGYMDVIALAEAGFEGAVAPLGTAITEPQLELLWRIAHEPVMSLDGDKAGVKAALRVIDMALPLLAPGRSLRFALMPDGKDPDDLLRSDGPEAVARVLEAARPMVSLIWERAIEGRVFDSPERKAALEHDLKQVTGQIQDQSLRQHYERELRNQTWQLFQQQRRQKPRGKAPWRGAMIKEGPVHYTRASYLVTADEAAQEHMREAVILATLILTPAIVSEFDDGLLQMTCRDPEHARLRDILLRHDGEERALRAAVGEEALENLTRLRHVAISPCLRKPGDPDLARMTVAGEIAKLSAVRGLNAEIAEAMEDIEGFADEAVTWRLGEAAETHNRATRSQQEDRAEYDIGENGAPINRDERSALDALLAQISFDKPRT</sequence>
<dbReference type="GO" id="GO:0003677">
    <property type="term" value="F:DNA binding"/>
    <property type="evidence" value="ECO:0007669"/>
    <property type="project" value="UniProtKB-KW"/>
</dbReference>
<dbReference type="FunFam" id="3.90.980.10:FF:000001">
    <property type="entry name" value="DNA primase"/>
    <property type="match status" value="1"/>
</dbReference>
<keyword evidence="1 12" id="KW-0240">DNA-directed RNA polymerase</keyword>
<dbReference type="GO" id="GO:0000428">
    <property type="term" value="C:DNA-directed RNA polymerase complex"/>
    <property type="evidence" value="ECO:0007669"/>
    <property type="project" value="UniProtKB-KW"/>
</dbReference>
<dbReference type="InterPro" id="IPR002694">
    <property type="entry name" value="Znf_CHC2"/>
</dbReference>
<feature type="compositionally biased region" description="Basic and acidic residues" evidence="15">
    <location>
        <begin position="598"/>
        <end position="613"/>
    </location>
</feature>
<dbReference type="NCBIfam" id="TIGR01391">
    <property type="entry name" value="dnaG"/>
    <property type="match status" value="1"/>
</dbReference>
<evidence type="ECO:0000256" key="6">
    <source>
        <dbReference type="ARBA" id="ARBA00022723"/>
    </source>
</evidence>
<keyword evidence="8 12" id="KW-0862">Zinc</keyword>
<organism evidence="17 18">
    <name type="scientific">Marinibacterium profundimaris</name>
    <dbReference type="NCBI Taxonomy" id="1679460"/>
    <lineage>
        <taxon>Bacteria</taxon>
        <taxon>Pseudomonadati</taxon>
        <taxon>Pseudomonadota</taxon>
        <taxon>Alphaproteobacteria</taxon>
        <taxon>Rhodobacterales</taxon>
        <taxon>Paracoccaceae</taxon>
        <taxon>Marinibacterium</taxon>
    </lineage>
</organism>
<dbReference type="InterPro" id="IPR019475">
    <property type="entry name" value="DNA_primase_DnaB-bd"/>
</dbReference>
<dbReference type="SMART" id="SM00400">
    <property type="entry name" value="ZnF_CHCC"/>
    <property type="match status" value="1"/>
</dbReference>
<evidence type="ECO:0000256" key="13">
    <source>
        <dbReference type="PIRNR" id="PIRNR002811"/>
    </source>
</evidence>
<dbReference type="Gene3D" id="3.40.1360.10">
    <property type="match status" value="1"/>
</dbReference>
<dbReference type="Pfam" id="PF13662">
    <property type="entry name" value="Toprim_4"/>
    <property type="match status" value="1"/>
</dbReference>
<keyword evidence="3 12" id="KW-0808">Transferase</keyword>
<evidence type="ECO:0000256" key="5">
    <source>
        <dbReference type="ARBA" id="ARBA00022705"/>
    </source>
</evidence>
<evidence type="ECO:0000256" key="4">
    <source>
        <dbReference type="ARBA" id="ARBA00022695"/>
    </source>
</evidence>
<evidence type="ECO:0000259" key="16">
    <source>
        <dbReference type="PROSITE" id="PS50880"/>
    </source>
</evidence>
<dbReference type="InterPro" id="IPR036977">
    <property type="entry name" value="DNA_primase_Znf_CHC2"/>
</dbReference>
<dbReference type="GO" id="GO:0003899">
    <property type="term" value="F:DNA-directed RNA polymerase activity"/>
    <property type="evidence" value="ECO:0007669"/>
    <property type="project" value="UniProtKB-UniRule"/>
</dbReference>
<comment type="catalytic activity">
    <reaction evidence="12">
        <text>ssDNA + n NTP = ssDNA/pppN(pN)n-1 hybrid + (n-1) diphosphate.</text>
        <dbReference type="EC" id="2.7.7.101"/>
    </reaction>
</comment>
<keyword evidence="10 12" id="KW-0238">DNA-binding</keyword>
<feature type="region of interest" description="Disordered" evidence="15">
    <location>
        <begin position="598"/>
        <end position="622"/>
    </location>
</feature>
<evidence type="ECO:0000313" key="17">
    <source>
        <dbReference type="EMBL" id="OWU69033.1"/>
    </source>
</evidence>
<keyword evidence="4 12" id="KW-0548">Nucleotidyltransferase</keyword>
<keyword evidence="11 12" id="KW-0804">Transcription</keyword>
<dbReference type="PIRSF" id="PIRSF002811">
    <property type="entry name" value="DnaG"/>
    <property type="match status" value="1"/>
</dbReference>
<dbReference type="GO" id="GO:0005737">
    <property type="term" value="C:cytoplasm"/>
    <property type="evidence" value="ECO:0007669"/>
    <property type="project" value="TreeGrafter"/>
</dbReference>
<dbReference type="SUPFAM" id="SSF57783">
    <property type="entry name" value="Zinc beta-ribbon"/>
    <property type="match status" value="1"/>
</dbReference>
<evidence type="ECO:0000256" key="3">
    <source>
        <dbReference type="ARBA" id="ARBA00022679"/>
    </source>
</evidence>
<comment type="subunit">
    <text evidence="12">Monomer. Interacts with DnaB.</text>
</comment>
<feature type="domain" description="Toprim" evidence="16">
    <location>
        <begin position="262"/>
        <end position="344"/>
    </location>
</feature>
<name>A0A225NCL4_9RHOB</name>
<dbReference type="InterPro" id="IPR037068">
    <property type="entry name" value="DNA_primase_core_N_sf"/>
</dbReference>
<dbReference type="InterPro" id="IPR034151">
    <property type="entry name" value="TOPRIM_DnaG_bac"/>
</dbReference>
<dbReference type="FunFam" id="3.40.1360.10:FF:000002">
    <property type="entry name" value="DNA primase"/>
    <property type="match status" value="1"/>
</dbReference>
<keyword evidence="2 12" id="KW-0639">Primosome</keyword>
<dbReference type="InterPro" id="IPR030846">
    <property type="entry name" value="DnaG_bac"/>
</dbReference>
<comment type="cofactor">
    <cofactor evidence="12 13 14">
        <name>Zn(2+)</name>
        <dbReference type="ChEBI" id="CHEBI:29105"/>
    </cofactor>
    <text evidence="12 13 14">Binds 1 zinc ion per monomer.</text>
</comment>
<dbReference type="CDD" id="cd03364">
    <property type="entry name" value="TOPRIM_DnaG_primases"/>
    <property type="match status" value="1"/>
</dbReference>
<dbReference type="GO" id="GO:1990077">
    <property type="term" value="C:primosome complex"/>
    <property type="evidence" value="ECO:0007669"/>
    <property type="project" value="UniProtKB-KW"/>
</dbReference>
<dbReference type="SMART" id="SM00493">
    <property type="entry name" value="TOPRIM"/>
    <property type="match status" value="1"/>
</dbReference>
<protein>
    <recommendedName>
        <fullName evidence="12 13">DNA primase</fullName>
        <ecNumber evidence="12">2.7.7.101</ecNumber>
    </recommendedName>
</protein>
<comment type="caution">
    <text evidence="17">The sequence shown here is derived from an EMBL/GenBank/DDBJ whole genome shotgun (WGS) entry which is preliminary data.</text>
</comment>